<feature type="domain" description="HNH nuclease" evidence="1">
    <location>
        <begin position="12"/>
        <end position="52"/>
    </location>
</feature>
<dbReference type="Proteomes" id="UP000009227">
    <property type="component" value="Chromosome"/>
</dbReference>
<dbReference type="GO" id="GO:0004519">
    <property type="term" value="F:endonuclease activity"/>
    <property type="evidence" value="ECO:0007669"/>
    <property type="project" value="UniProtKB-KW"/>
</dbReference>
<evidence type="ECO:0000313" key="2">
    <source>
        <dbReference type="EMBL" id="AEF96364.1"/>
    </source>
</evidence>
<evidence type="ECO:0000259" key="1">
    <source>
        <dbReference type="SMART" id="SM00507"/>
    </source>
</evidence>
<proteinExistence type="predicted"/>
<protein>
    <submittedName>
        <fullName evidence="2">HNH endonuclease</fullName>
    </submittedName>
</protein>
<dbReference type="STRING" id="880724.Metig_0819"/>
<dbReference type="InterPro" id="IPR036280">
    <property type="entry name" value="Multihaem_cyt_sf"/>
</dbReference>
<dbReference type="GeneID" id="10643660"/>
<dbReference type="HOGENOM" id="CLU_851571_0_0_2"/>
<organism evidence="3">
    <name type="scientific">Methanotorris igneus (strain DSM 5666 / JCM 11834 / Kol 5)</name>
    <dbReference type="NCBI Taxonomy" id="880724"/>
    <lineage>
        <taxon>Archaea</taxon>
        <taxon>Methanobacteriati</taxon>
        <taxon>Methanobacteriota</taxon>
        <taxon>Methanomada group</taxon>
        <taxon>Methanococci</taxon>
        <taxon>Methanococcales</taxon>
        <taxon>Methanocaldococcaceae</taxon>
        <taxon>Methanotorris</taxon>
    </lineage>
</organism>
<dbReference type="AlphaFoldDB" id="F6BD03"/>
<dbReference type="InterPro" id="IPR002711">
    <property type="entry name" value="HNH"/>
</dbReference>
<dbReference type="Pfam" id="PF01844">
    <property type="entry name" value="HNH"/>
    <property type="match status" value="1"/>
</dbReference>
<evidence type="ECO:0000313" key="3">
    <source>
        <dbReference type="Proteomes" id="UP000009227"/>
    </source>
</evidence>
<dbReference type="GO" id="GO:0003676">
    <property type="term" value="F:nucleic acid binding"/>
    <property type="evidence" value="ECO:0007669"/>
    <property type="project" value="InterPro"/>
</dbReference>
<keyword evidence="2" id="KW-0540">Nuclease</keyword>
<name>F6BD03_METIK</name>
<dbReference type="SMART" id="SM00507">
    <property type="entry name" value="HNHc"/>
    <property type="match status" value="2"/>
</dbReference>
<dbReference type="RefSeq" id="WP_013798966.1">
    <property type="nucleotide sequence ID" value="NC_015562.1"/>
</dbReference>
<dbReference type="CDD" id="cd00085">
    <property type="entry name" value="HNHc"/>
    <property type="match status" value="1"/>
</dbReference>
<accession>F6BD03</accession>
<keyword evidence="2" id="KW-0255">Endonuclease</keyword>
<feature type="domain" description="HNH nuclease" evidence="1">
    <location>
        <begin position="138"/>
        <end position="183"/>
    </location>
</feature>
<dbReference type="OrthoDB" id="11472at2157"/>
<keyword evidence="2" id="KW-0378">Hydrolase</keyword>
<dbReference type="KEGG" id="mig:Metig_0819"/>
<sequence length="276" mass="32581">MGNVKNKGLSSRIRKKILERDEYKCNICGHKYLQIHILKNGNLSILCKQCHYRAHISDKINEYSNFLFTVVQKILESKLVITINSKSENILIYNKDLIKDVVLRKLKYVLSHKITKIIMEEIDKDIETELRVVSEDIKEQLILKNRHNCDKCGYSYLEIHHIDKNSENNNFENLITLCRECHRNIHYDLYQKTGVGNVEKGFNFLFSRIYEYIDSHLNFEDSVIVDVKSSNNESIEIEFDNIENLNQIFGNKNIDDIFNELNKKISNYIQYLIPIN</sequence>
<reference evidence="2 3" key="1">
    <citation type="submission" date="2011-05" db="EMBL/GenBank/DDBJ databases">
        <title>Complete sequence of Methanotorris igneus Kol 5.</title>
        <authorList>
            <consortium name="US DOE Joint Genome Institute"/>
            <person name="Lucas S."/>
            <person name="Han J."/>
            <person name="Lapidus A."/>
            <person name="Cheng J.-F."/>
            <person name="Goodwin L."/>
            <person name="Pitluck S."/>
            <person name="Peters L."/>
            <person name="Mikhailova N."/>
            <person name="Chertkov O."/>
            <person name="Han C."/>
            <person name="Tapia R."/>
            <person name="Land M."/>
            <person name="Hauser L."/>
            <person name="Kyrpides N."/>
            <person name="Ivanova N."/>
            <person name="Pagani I."/>
            <person name="Sieprawska-Lupa M."/>
            <person name="Whitman W."/>
            <person name="Woyke T."/>
        </authorList>
    </citation>
    <scope>NUCLEOTIDE SEQUENCE [LARGE SCALE GENOMIC DNA]</scope>
    <source>
        <strain evidence="3">DSM 5666 / JCM 11834 / Kol 5</strain>
    </source>
</reference>
<keyword evidence="3" id="KW-1185">Reference proteome</keyword>
<dbReference type="InterPro" id="IPR003615">
    <property type="entry name" value="HNH_nuc"/>
</dbReference>
<gene>
    <name evidence="2" type="ordered locus">Metig_0819</name>
</gene>
<dbReference type="EMBL" id="CP002737">
    <property type="protein sequence ID" value="AEF96364.1"/>
    <property type="molecule type" value="Genomic_DNA"/>
</dbReference>
<dbReference type="GO" id="GO:0008270">
    <property type="term" value="F:zinc ion binding"/>
    <property type="evidence" value="ECO:0007669"/>
    <property type="project" value="InterPro"/>
</dbReference>
<dbReference type="SUPFAM" id="SSF48695">
    <property type="entry name" value="Multiheme cytochromes"/>
    <property type="match status" value="1"/>
</dbReference>